<gene>
    <name evidence="2" type="ORF">CC86DRAFT_340824</name>
</gene>
<reference evidence="2" key="1">
    <citation type="journal article" date="2020" name="Stud. Mycol.">
        <title>101 Dothideomycetes genomes: a test case for predicting lifestyles and emergence of pathogens.</title>
        <authorList>
            <person name="Haridas S."/>
            <person name="Albert R."/>
            <person name="Binder M."/>
            <person name="Bloem J."/>
            <person name="Labutti K."/>
            <person name="Salamov A."/>
            <person name="Andreopoulos B."/>
            <person name="Baker S."/>
            <person name="Barry K."/>
            <person name="Bills G."/>
            <person name="Bluhm B."/>
            <person name="Cannon C."/>
            <person name="Castanera R."/>
            <person name="Culley D."/>
            <person name="Daum C."/>
            <person name="Ezra D."/>
            <person name="Gonzalez J."/>
            <person name="Henrissat B."/>
            <person name="Kuo A."/>
            <person name="Liang C."/>
            <person name="Lipzen A."/>
            <person name="Lutzoni F."/>
            <person name="Magnuson J."/>
            <person name="Mondo S."/>
            <person name="Nolan M."/>
            <person name="Ohm R."/>
            <person name="Pangilinan J."/>
            <person name="Park H.-J."/>
            <person name="Ramirez L."/>
            <person name="Alfaro M."/>
            <person name="Sun H."/>
            <person name="Tritt A."/>
            <person name="Yoshinaga Y."/>
            <person name="Zwiers L.-H."/>
            <person name="Turgeon B."/>
            <person name="Goodwin S."/>
            <person name="Spatafora J."/>
            <person name="Crous P."/>
            <person name="Grigoriev I."/>
        </authorList>
    </citation>
    <scope>NUCLEOTIDE SEQUENCE</scope>
    <source>
        <strain evidence="2">CBS 113818</strain>
    </source>
</reference>
<feature type="domain" description="Heterokaryon incompatibility" evidence="1">
    <location>
        <begin position="53"/>
        <end position="194"/>
    </location>
</feature>
<dbReference type="InterPro" id="IPR010730">
    <property type="entry name" value="HET"/>
</dbReference>
<dbReference type="InterPro" id="IPR036770">
    <property type="entry name" value="Ankyrin_rpt-contain_sf"/>
</dbReference>
<dbReference type="Proteomes" id="UP000799424">
    <property type="component" value="Unassembled WGS sequence"/>
</dbReference>
<sequence>MDTLIPALETYQYTSLQSGDSTFRILKLSRYQGPELECELLQPSLSKNRHTPYEALSYVWGSAERVECIVLNRKRFWVTDNLYSALQCLRQRDRDRYLWIDAICINQADKGEQSRQVQQMGAIFKLAERVLFWLGKATPEIITLMDALNQPQMTVAGCDIGQLTLDENRWDDYRIGLRQLLNRQWFTRVWILQEAANAQEATVCCGTFSIPAEAFAHAPSLIREEPKPHCQAVLNIMPGTSRSETWWGQERDLCTLLRMFQSSKATDERDKIYALLGMSTCSVDKQSIDIDYQTPTHEVVHKVMTYLLQSTPFSVHEMLNLMNNFITLDTIYFVPAVRREEATEILFPHLQSGRKLSRTETCHSQAVKLMLGLQTSKDAEHQKYDNGLQVIPWGSVEQHVKLVVVHDKKKAVLKAALEGYGQIVKRLLHMELGDVLGRELEESALQEAIEQEHIQAVHTLLHQSPYLGVKEGRYCKELQAAACKNTGATMKLLLEYGAKVTEQAVQAAAQNMSSGKDMMALLLDQRGDEVKVTKQVVQAAAQNTQNGKDVIALLLDRRGDEVKITEQVVQAAAQNTWSGKDVMALLLDRRGDEVKITEQVVQAAAQNTWNGKDVMTLLLDRRGDEVKITKQVVQAAAQNMQSGKDVMALLLDRHIHYQRGDEVKITEQVVQAAAQNTQSGKDVIALLLDRRGREVKITQEVAIAAAKYGNRQILAFLLGLERADIRITQEVAVAAAGNESSGKELIKLLGQIKQLQVTEQAIEAAANSGQEDVLHLFEDMTGVDFDKRNGSTSHDSTMLPKVEIPQHFTA</sequence>
<dbReference type="Pfam" id="PF23397">
    <property type="entry name" value="DUF7104"/>
    <property type="match status" value="8"/>
</dbReference>
<evidence type="ECO:0000313" key="2">
    <source>
        <dbReference type="EMBL" id="KAF2832373.1"/>
    </source>
</evidence>
<organism evidence="2 3">
    <name type="scientific">Ophiobolus disseminans</name>
    <dbReference type="NCBI Taxonomy" id="1469910"/>
    <lineage>
        <taxon>Eukaryota</taxon>
        <taxon>Fungi</taxon>
        <taxon>Dikarya</taxon>
        <taxon>Ascomycota</taxon>
        <taxon>Pezizomycotina</taxon>
        <taxon>Dothideomycetes</taxon>
        <taxon>Pleosporomycetidae</taxon>
        <taxon>Pleosporales</taxon>
        <taxon>Pleosporineae</taxon>
        <taxon>Phaeosphaeriaceae</taxon>
        <taxon>Ophiobolus</taxon>
    </lineage>
</organism>
<evidence type="ECO:0000313" key="3">
    <source>
        <dbReference type="Proteomes" id="UP000799424"/>
    </source>
</evidence>
<dbReference type="EMBL" id="MU006217">
    <property type="protein sequence ID" value="KAF2832373.1"/>
    <property type="molecule type" value="Genomic_DNA"/>
</dbReference>
<dbReference type="PANTHER" id="PTHR24148:SF64">
    <property type="entry name" value="HETEROKARYON INCOMPATIBILITY DOMAIN-CONTAINING PROTEIN"/>
    <property type="match status" value="1"/>
</dbReference>
<dbReference type="PANTHER" id="PTHR24148">
    <property type="entry name" value="ANKYRIN REPEAT DOMAIN-CONTAINING PROTEIN 39 HOMOLOG-RELATED"/>
    <property type="match status" value="1"/>
</dbReference>
<proteinExistence type="predicted"/>
<dbReference type="InterPro" id="IPR052895">
    <property type="entry name" value="HetReg/Transcr_Mod"/>
</dbReference>
<dbReference type="SUPFAM" id="SSF48403">
    <property type="entry name" value="Ankyrin repeat"/>
    <property type="match status" value="1"/>
</dbReference>
<dbReference type="OrthoDB" id="194358at2759"/>
<name>A0A6A7AGV7_9PLEO</name>
<dbReference type="AlphaFoldDB" id="A0A6A7AGV7"/>
<dbReference type="Gene3D" id="1.20.5.340">
    <property type="match status" value="4"/>
</dbReference>
<dbReference type="InterPro" id="IPR055530">
    <property type="entry name" value="DUF7104"/>
</dbReference>
<keyword evidence="3" id="KW-1185">Reference proteome</keyword>
<protein>
    <submittedName>
        <fullName evidence="2">HET-domain-containing protein</fullName>
    </submittedName>
</protein>
<dbReference type="Pfam" id="PF06985">
    <property type="entry name" value="HET"/>
    <property type="match status" value="1"/>
</dbReference>
<evidence type="ECO:0000259" key="1">
    <source>
        <dbReference type="Pfam" id="PF06985"/>
    </source>
</evidence>
<accession>A0A6A7AGV7</accession>
<dbReference type="Gene3D" id="1.25.40.20">
    <property type="entry name" value="Ankyrin repeat-containing domain"/>
    <property type="match status" value="1"/>
</dbReference>